<comment type="caution">
    <text evidence="2">The sequence shown here is derived from an EMBL/GenBank/DDBJ whole genome shotgun (WGS) entry which is preliminary data.</text>
</comment>
<dbReference type="EMBL" id="BPQQ01000084">
    <property type="protein sequence ID" value="GJE03588.1"/>
    <property type="molecule type" value="Genomic_DNA"/>
</dbReference>
<evidence type="ECO:0000259" key="1">
    <source>
        <dbReference type="Pfam" id="PF13304"/>
    </source>
</evidence>
<evidence type="ECO:0000313" key="2">
    <source>
        <dbReference type="EMBL" id="GJE03588.1"/>
    </source>
</evidence>
<dbReference type="Pfam" id="PF13304">
    <property type="entry name" value="AAA_21"/>
    <property type="match status" value="1"/>
</dbReference>
<gene>
    <name evidence="2" type="ORF">GMJLKIPL_5545</name>
</gene>
<evidence type="ECO:0000313" key="3">
    <source>
        <dbReference type="Proteomes" id="UP001055153"/>
    </source>
</evidence>
<proteinExistence type="predicted"/>
<dbReference type="InterPro" id="IPR027417">
    <property type="entry name" value="P-loop_NTPase"/>
</dbReference>
<dbReference type="PANTHER" id="PTHR43581">
    <property type="entry name" value="ATP/GTP PHOSPHATASE"/>
    <property type="match status" value="1"/>
</dbReference>
<dbReference type="InterPro" id="IPR051396">
    <property type="entry name" value="Bact_Antivir_Def_Nuclease"/>
</dbReference>
<dbReference type="Proteomes" id="UP001055153">
    <property type="component" value="Unassembled WGS sequence"/>
</dbReference>
<reference evidence="2" key="2">
    <citation type="submission" date="2021-08" db="EMBL/GenBank/DDBJ databases">
        <authorList>
            <person name="Tani A."/>
            <person name="Ola A."/>
            <person name="Ogura Y."/>
            <person name="Katsura K."/>
            <person name="Hayashi T."/>
        </authorList>
    </citation>
    <scope>NUCLEOTIDE SEQUENCE</scope>
    <source>
        <strain evidence="2">DSM 17168</strain>
    </source>
</reference>
<accession>A0ABQ4SP72</accession>
<organism evidence="2 3">
    <name type="scientific">Methylobacterium isbiliense</name>
    <dbReference type="NCBI Taxonomy" id="315478"/>
    <lineage>
        <taxon>Bacteria</taxon>
        <taxon>Pseudomonadati</taxon>
        <taxon>Pseudomonadota</taxon>
        <taxon>Alphaproteobacteria</taxon>
        <taxon>Hyphomicrobiales</taxon>
        <taxon>Methylobacteriaceae</taxon>
        <taxon>Methylobacterium</taxon>
    </lineage>
</organism>
<dbReference type="Gene3D" id="3.40.50.300">
    <property type="entry name" value="P-loop containing nucleotide triphosphate hydrolases"/>
    <property type="match status" value="1"/>
</dbReference>
<keyword evidence="3" id="KW-1185">Reference proteome</keyword>
<protein>
    <recommendedName>
        <fullName evidence="1">ATPase AAA-type core domain-containing protein</fullName>
    </recommendedName>
</protein>
<feature type="domain" description="ATPase AAA-type core" evidence="1">
    <location>
        <begin position="304"/>
        <end position="405"/>
    </location>
</feature>
<dbReference type="PANTHER" id="PTHR43581:SF4">
    <property type="entry name" value="ATP_GTP PHOSPHATASE"/>
    <property type="match status" value="1"/>
</dbReference>
<name>A0ABQ4SP72_9HYPH</name>
<sequence length="683" mass="76585">MKIKCIHEHLSIKKFETIDLPDLTVLIGVNGSGKSHLLQAIEKQAVITDLLGDIDAPVNLPAGSIVRIENGGEHPAGLTTPARGALLANNTQSTMPTYMAQGAYGQITPEAFETYRRRVLDPFEQEILAKYGEIANDIVQSGDVWKLDPEAFAKLISERSGKDDGDAIVSLYEKANIAIVDQSDRASSNGHLPRRWNPQPPFMIAAAIQDVAEALDKAPLKVEFKELLERKKWGDFSIFNPEINKIFCIYRETRNRNLIARDDAEQGGSAPYLSESEFTETYGRPPWRQISDLMPSFGLPYKVRVPDSFPENEIIFELEDINNGSIVNFSALSSGERVIMRFVLSLFKFDPLRVNLSVPKLLLLDEMDASLHPEMVYRWLSAIREELVDKRNIKCILTTHSPTTVALAPEAALFEMVKGQDGPSKITKQQALNRLTYGLPALSVNFDGRRQVFTESDTDAYAFENILSILKSDLNLPRTLTFISTGIRKEAGEINTGCQVVKSLVNKLAENGNKSVFGIIDWDRSNRSDERVKVIGEETHYSFDNIILNPLLIGCLIIRNSGSISGLDIDINDLPHLSQLQAQNIADAIQNKITFPQASESGMSFVQFHGDLKIQIMNAYLKTNGHKIEEELPKTFPQLWCFNPRSRGSLAKYVIERVIKDWKYLTPMEIITVFKTISEHEFS</sequence>
<dbReference type="RefSeq" id="WP_238240975.1">
    <property type="nucleotide sequence ID" value="NZ_BPQQ01000084.1"/>
</dbReference>
<dbReference type="CDD" id="cd00267">
    <property type="entry name" value="ABC_ATPase"/>
    <property type="match status" value="1"/>
</dbReference>
<dbReference type="InterPro" id="IPR003959">
    <property type="entry name" value="ATPase_AAA_core"/>
</dbReference>
<dbReference type="SUPFAM" id="SSF52540">
    <property type="entry name" value="P-loop containing nucleoside triphosphate hydrolases"/>
    <property type="match status" value="1"/>
</dbReference>
<reference evidence="2" key="1">
    <citation type="journal article" date="2021" name="Front. Microbiol.">
        <title>Comprehensive Comparative Genomics and Phenotyping of Methylobacterium Species.</title>
        <authorList>
            <person name="Alessa O."/>
            <person name="Ogura Y."/>
            <person name="Fujitani Y."/>
            <person name="Takami H."/>
            <person name="Hayashi T."/>
            <person name="Sahin N."/>
            <person name="Tani A."/>
        </authorList>
    </citation>
    <scope>NUCLEOTIDE SEQUENCE</scope>
    <source>
        <strain evidence="2">DSM 17168</strain>
    </source>
</reference>